<comment type="caution">
    <text evidence="2">The sequence shown here is derived from an EMBL/GenBank/DDBJ whole genome shotgun (WGS) entry which is preliminary data.</text>
</comment>
<sequence length="277" mass="32205">MYRCDCGRFVFDLLNLGEKKYCADCAPHCELCGRTVGVGVTYVMAEKFFCEACYPAVQPRCYVCSRSIDDKYHETPWGNVCQNCFRPERVCFTCGVQLKAGQELRLADYRVSCPTCAATAVYKVDKSLVLEVKRRLRWFPRKHISFGTVDVRKLHELRPVKSGTLLGMCQTITAQTLTCVQVVKHQILILFGLPREICEASLVHELFHAWIHENVPIDRYTEAETEWLCEHMAFNFLRSIKAQDHWIRRIESSRDQYPEVRDLKNHGQETIVRFLKR</sequence>
<evidence type="ECO:0000259" key="1">
    <source>
        <dbReference type="Pfam" id="PF12315"/>
    </source>
</evidence>
<evidence type="ECO:0000313" key="2">
    <source>
        <dbReference type="EMBL" id="OGF35017.1"/>
    </source>
</evidence>
<dbReference type="InterPro" id="IPR022087">
    <property type="entry name" value="DA1-like_dom"/>
</dbReference>
<name>A0A1F5T7S4_9BACT</name>
<dbReference type="AlphaFoldDB" id="A0A1F5T7S4"/>
<gene>
    <name evidence="2" type="ORF">A2482_01280</name>
</gene>
<protein>
    <recommendedName>
        <fullName evidence="1">Protein DA1-like domain-containing protein</fullName>
    </recommendedName>
</protein>
<dbReference type="Pfam" id="PF12315">
    <property type="entry name" value="DA1-like"/>
    <property type="match status" value="1"/>
</dbReference>
<evidence type="ECO:0000313" key="3">
    <source>
        <dbReference type="Proteomes" id="UP000178656"/>
    </source>
</evidence>
<organism evidence="2 3">
    <name type="scientific">Candidatus Falkowbacteria bacterium RIFOXYC2_FULL_48_21</name>
    <dbReference type="NCBI Taxonomy" id="1798005"/>
    <lineage>
        <taxon>Bacteria</taxon>
        <taxon>Candidatus Falkowiibacteriota</taxon>
    </lineage>
</organism>
<feature type="domain" description="Protein DA1-like" evidence="1">
    <location>
        <begin position="176"/>
        <end position="266"/>
    </location>
</feature>
<dbReference type="EMBL" id="MFGM01000065">
    <property type="protein sequence ID" value="OGF35017.1"/>
    <property type="molecule type" value="Genomic_DNA"/>
</dbReference>
<accession>A0A1F5T7S4</accession>
<reference evidence="2 3" key="1">
    <citation type="journal article" date="2016" name="Nat. Commun.">
        <title>Thousands of microbial genomes shed light on interconnected biogeochemical processes in an aquifer system.</title>
        <authorList>
            <person name="Anantharaman K."/>
            <person name="Brown C.T."/>
            <person name="Hug L.A."/>
            <person name="Sharon I."/>
            <person name="Castelle C.J."/>
            <person name="Probst A.J."/>
            <person name="Thomas B.C."/>
            <person name="Singh A."/>
            <person name="Wilkins M.J."/>
            <person name="Karaoz U."/>
            <person name="Brodie E.L."/>
            <person name="Williams K.H."/>
            <person name="Hubbard S.S."/>
            <person name="Banfield J.F."/>
        </authorList>
    </citation>
    <scope>NUCLEOTIDE SEQUENCE [LARGE SCALE GENOMIC DNA]</scope>
</reference>
<proteinExistence type="predicted"/>
<dbReference type="Proteomes" id="UP000178656">
    <property type="component" value="Unassembled WGS sequence"/>
</dbReference>